<feature type="non-terminal residue" evidence="2">
    <location>
        <position position="40"/>
    </location>
</feature>
<dbReference type="EMBL" id="CAJOBA010074269">
    <property type="protein sequence ID" value="CAF4408954.1"/>
    <property type="molecule type" value="Genomic_DNA"/>
</dbReference>
<sequence length="40" mass="4273">MGGTVPVPVPTGLGPEPGQKTLFYRDWDRDGTTNYFSGTG</sequence>
<dbReference type="AlphaFoldDB" id="A0A8S2G0S0"/>
<reference evidence="2" key="1">
    <citation type="submission" date="2021-02" db="EMBL/GenBank/DDBJ databases">
        <authorList>
            <person name="Nowell W R."/>
        </authorList>
    </citation>
    <scope>NUCLEOTIDE SEQUENCE</scope>
</reference>
<dbReference type="Proteomes" id="UP000677228">
    <property type="component" value="Unassembled WGS sequence"/>
</dbReference>
<dbReference type="EMBL" id="CAJNOK010050505">
    <property type="protein sequence ID" value="CAF1600564.1"/>
    <property type="molecule type" value="Genomic_DNA"/>
</dbReference>
<proteinExistence type="predicted"/>
<evidence type="ECO:0000313" key="3">
    <source>
        <dbReference type="EMBL" id="CAF4408954.1"/>
    </source>
</evidence>
<evidence type="ECO:0000256" key="1">
    <source>
        <dbReference type="SAM" id="MobiDB-lite"/>
    </source>
</evidence>
<dbReference type="Proteomes" id="UP000682733">
    <property type="component" value="Unassembled WGS sequence"/>
</dbReference>
<feature type="region of interest" description="Disordered" evidence="1">
    <location>
        <begin position="1"/>
        <end position="26"/>
    </location>
</feature>
<evidence type="ECO:0000313" key="4">
    <source>
        <dbReference type="Proteomes" id="UP000677228"/>
    </source>
</evidence>
<protein>
    <submittedName>
        <fullName evidence="2">Uncharacterized protein</fullName>
    </submittedName>
</protein>
<evidence type="ECO:0000313" key="2">
    <source>
        <dbReference type="EMBL" id="CAF1600564.1"/>
    </source>
</evidence>
<comment type="caution">
    <text evidence="2">The sequence shown here is derived from an EMBL/GenBank/DDBJ whole genome shotgun (WGS) entry which is preliminary data.</text>
</comment>
<gene>
    <name evidence="2" type="ORF">OVA965_LOCUS42069</name>
    <name evidence="3" type="ORF">TMI583_LOCUS43871</name>
</gene>
<name>A0A8S2G0S0_9BILA</name>
<feature type="compositionally biased region" description="Low complexity" evidence="1">
    <location>
        <begin position="1"/>
        <end position="18"/>
    </location>
</feature>
<organism evidence="2 4">
    <name type="scientific">Didymodactylos carnosus</name>
    <dbReference type="NCBI Taxonomy" id="1234261"/>
    <lineage>
        <taxon>Eukaryota</taxon>
        <taxon>Metazoa</taxon>
        <taxon>Spiralia</taxon>
        <taxon>Gnathifera</taxon>
        <taxon>Rotifera</taxon>
        <taxon>Eurotatoria</taxon>
        <taxon>Bdelloidea</taxon>
        <taxon>Philodinida</taxon>
        <taxon>Philodinidae</taxon>
        <taxon>Didymodactylos</taxon>
    </lineage>
</organism>
<accession>A0A8S2G0S0</accession>